<accession>A0A1F7Z3C1</accession>
<evidence type="ECO:0000313" key="2">
    <source>
        <dbReference type="Proteomes" id="UP000177169"/>
    </source>
</evidence>
<name>A0A1F7Z3C1_9BACT</name>
<dbReference type="EMBL" id="MGGR01000010">
    <property type="protein sequence ID" value="OGM34001.1"/>
    <property type="molecule type" value="Genomic_DNA"/>
</dbReference>
<organism evidence="1 2">
    <name type="scientific">Candidatus Woesebacteria bacterium RIFCSPHIGHO2_02_FULL_39_13</name>
    <dbReference type="NCBI Taxonomy" id="1802505"/>
    <lineage>
        <taxon>Bacteria</taxon>
        <taxon>Candidatus Woeseibacteriota</taxon>
    </lineage>
</organism>
<reference evidence="1 2" key="1">
    <citation type="journal article" date="2016" name="Nat. Commun.">
        <title>Thousands of microbial genomes shed light on interconnected biogeochemical processes in an aquifer system.</title>
        <authorList>
            <person name="Anantharaman K."/>
            <person name="Brown C.T."/>
            <person name="Hug L.A."/>
            <person name="Sharon I."/>
            <person name="Castelle C.J."/>
            <person name="Probst A.J."/>
            <person name="Thomas B.C."/>
            <person name="Singh A."/>
            <person name="Wilkins M.J."/>
            <person name="Karaoz U."/>
            <person name="Brodie E.L."/>
            <person name="Williams K.H."/>
            <person name="Hubbard S.S."/>
            <person name="Banfield J.F."/>
        </authorList>
    </citation>
    <scope>NUCLEOTIDE SEQUENCE [LARGE SCALE GENOMIC DNA]</scope>
</reference>
<dbReference type="Proteomes" id="UP000177169">
    <property type="component" value="Unassembled WGS sequence"/>
</dbReference>
<sequence>MTLEIDRHLGRPVSPDEILDQLSSTGQKTLTLADVRSMYERFKEKYEGTDLFVLLDRLISPVLEKEVTLTSSKVNLKAVDRTSSLGEQSADVVNFAYNSRYVKNGGEVIDMATDSFDFQGNSKIILAEYQLGEESVVLATFRVVHGEDLDIFRLFENVDPYKWPHVAEIPTNGVTANQPGELARFSLHPVFDFIGGNENSDLRNKAREFKGELLRKMWPEGMTLLRNRGVTHPYFILAPHVEDFVVSSGINPVEIQGVVPSESEYATGIRNKFKEYWFPKGDPSQQPRVYLAPWTVSD</sequence>
<gene>
    <name evidence="1" type="ORF">A3D01_03660</name>
</gene>
<protein>
    <submittedName>
        <fullName evidence="1">Uncharacterized protein</fullName>
    </submittedName>
</protein>
<evidence type="ECO:0000313" key="1">
    <source>
        <dbReference type="EMBL" id="OGM34001.1"/>
    </source>
</evidence>
<dbReference type="AlphaFoldDB" id="A0A1F7Z3C1"/>
<comment type="caution">
    <text evidence="1">The sequence shown here is derived from an EMBL/GenBank/DDBJ whole genome shotgun (WGS) entry which is preliminary data.</text>
</comment>
<dbReference type="STRING" id="1802505.A3D01_03660"/>
<proteinExistence type="predicted"/>